<sequence>MLYFMILTPLLALGAIAIPSKSQRPRANDTWQALLSNTTLAQAVAAKDDEIFNSAKELVESAEVSKVHTSQV</sequence>
<accession>W3XIN2</accession>
<dbReference type="InParanoid" id="W3XIN2"/>
<dbReference type="AlphaFoldDB" id="W3XIN2"/>
<dbReference type="RefSeq" id="XP_007830079.1">
    <property type="nucleotide sequence ID" value="XM_007831888.1"/>
</dbReference>
<dbReference type="HOGENOM" id="CLU_2723004_0_0_1"/>
<evidence type="ECO:0000313" key="2">
    <source>
        <dbReference type="EMBL" id="ETS85282.1"/>
    </source>
</evidence>
<evidence type="ECO:0000313" key="3">
    <source>
        <dbReference type="Proteomes" id="UP000030651"/>
    </source>
</evidence>
<reference evidence="3" key="1">
    <citation type="journal article" date="2015" name="BMC Genomics">
        <title>Genomic and transcriptomic analysis of the endophytic fungus Pestalotiopsis fici reveals its lifestyle and high potential for synthesis of natural products.</title>
        <authorList>
            <person name="Wang X."/>
            <person name="Zhang X."/>
            <person name="Liu L."/>
            <person name="Xiang M."/>
            <person name="Wang W."/>
            <person name="Sun X."/>
            <person name="Che Y."/>
            <person name="Guo L."/>
            <person name="Liu G."/>
            <person name="Guo L."/>
            <person name="Wang C."/>
            <person name="Yin W.B."/>
            <person name="Stadler M."/>
            <person name="Zhang X."/>
            <person name="Liu X."/>
        </authorList>
    </citation>
    <scope>NUCLEOTIDE SEQUENCE [LARGE SCALE GENOMIC DNA]</scope>
    <source>
        <strain evidence="3">W106-1 / CGMCC3.15140</strain>
    </source>
</reference>
<evidence type="ECO:0000256" key="1">
    <source>
        <dbReference type="SAM" id="SignalP"/>
    </source>
</evidence>
<dbReference type="KEGG" id="pfy:PFICI_03307"/>
<gene>
    <name evidence="2" type="ORF">PFICI_03307</name>
</gene>
<dbReference type="EMBL" id="KI912110">
    <property type="protein sequence ID" value="ETS85282.1"/>
    <property type="molecule type" value="Genomic_DNA"/>
</dbReference>
<keyword evidence="3" id="KW-1185">Reference proteome</keyword>
<organism evidence="2 3">
    <name type="scientific">Pestalotiopsis fici (strain W106-1 / CGMCC3.15140)</name>
    <dbReference type="NCBI Taxonomy" id="1229662"/>
    <lineage>
        <taxon>Eukaryota</taxon>
        <taxon>Fungi</taxon>
        <taxon>Dikarya</taxon>
        <taxon>Ascomycota</taxon>
        <taxon>Pezizomycotina</taxon>
        <taxon>Sordariomycetes</taxon>
        <taxon>Xylariomycetidae</taxon>
        <taxon>Amphisphaeriales</taxon>
        <taxon>Sporocadaceae</taxon>
        <taxon>Pestalotiopsis</taxon>
    </lineage>
</organism>
<dbReference type="Proteomes" id="UP000030651">
    <property type="component" value="Unassembled WGS sequence"/>
</dbReference>
<feature type="signal peptide" evidence="1">
    <location>
        <begin position="1"/>
        <end position="17"/>
    </location>
</feature>
<proteinExistence type="predicted"/>
<protein>
    <submittedName>
        <fullName evidence="2">Uncharacterized protein</fullName>
    </submittedName>
</protein>
<dbReference type="GeneID" id="19268320"/>
<name>W3XIN2_PESFW</name>
<feature type="chain" id="PRO_5004835127" evidence="1">
    <location>
        <begin position="18"/>
        <end position="72"/>
    </location>
</feature>
<keyword evidence="1" id="KW-0732">Signal</keyword>